<dbReference type="EMBL" id="JAAXOX010000002">
    <property type="protein sequence ID" value="NKY22217.1"/>
    <property type="molecule type" value="Genomic_DNA"/>
</dbReference>
<gene>
    <name evidence="1" type="ORF">HGA03_06000</name>
</gene>
<organism evidence="1 2">
    <name type="scientific">Cellulomonas denverensis</name>
    <dbReference type="NCBI Taxonomy" id="264297"/>
    <lineage>
        <taxon>Bacteria</taxon>
        <taxon>Bacillati</taxon>
        <taxon>Actinomycetota</taxon>
        <taxon>Actinomycetes</taxon>
        <taxon>Micrococcales</taxon>
        <taxon>Cellulomonadaceae</taxon>
        <taxon>Cellulomonas</taxon>
    </lineage>
</organism>
<sequence>MTAASAVRSGREAARRQMIDLCQVSREDPDAPVDELTGERARMVVYAGPAKSQTYEAYEQTPEAGGHNYTVQRYAAHFPVGAFEPRVGDVIEWTACPLDPDRVGARERITAPFSKTLATAQRVFVDRMPS</sequence>
<dbReference type="Pfam" id="PF19586">
    <property type="entry name" value="DUF6093"/>
    <property type="match status" value="1"/>
</dbReference>
<dbReference type="Proteomes" id="UP000581206">
    <property type="component" value="Unassembled WGS sequence"/>
</dbReference>
<keyword evidence="2" id="KW-1185">Reference proteome</keyword>
<accession>A0A7X6KU00</accession>
<name>A0A7X6KU00_9CELL</name>
<evidence type="ECO:0000313" key="2">
    <source>
        <dbReference type="Proteomes" id="UP000581206"/>
    </source>
</evidence>
<comment type="caution">
    <text evidence="1">The sequence shown here is derived from an EMBL/GenBank/DDBJ whole genome shotgun (WGS) entry which is preliminary data.</text>
</comment>
<dbReference type="AlphaFoldDB" id="A0A7X6KU00"/>
<reference evidence="1 2" key="1">
    <citation type="submission" date="2020-04" db="EMBL/GenBank/DDBJ databases">
        <title>MicrobeNet Type strains.</title>
        <authorList>
            <person name="Nicholson A.C."/>
        </authorList>
    </citation>
    <scope>NUCLEOTIDE SEQUENCE [LARGE SCALE GENOMIC DNA]</scope>
    <source>
        <strain evidence="1 2">ATCC BAA-788</strain>
    </source>
</reference>
<dbReference type="RefSeq" id="WP_168629319.1">
    <property type="nucleotide sequence ID" value="NZ_BONL01000033.1"/>
</dbReference>
<evidence type="ECO:0000313" key="1">
    <source>
        <dbReference type="EMBL" id="NKY22217.1"/>
    </source>
</evidence>
<protein>
    <submittedName>
        <fullName evidence="1">Uncharacterized protein</fullName>
    </submittedName>
</protein>
<proteinExistence type="predicted"/>
<dbReference type="InterPro" id="IPR046075">
    <property type="entry name" value="DUF6093"/>
</dbReference>